<proteinExistence type="predicted"/>
<feature type="compositionally biased region" description="Basic residues" evidence="1">
    <location>
        <begin position="233"/>
        <end position="243"/>
    </location>
</feature>
<dbReference type="AlphaFoldDB" id="A0A5P1FUN7"/>
<feature type="compositionally biased region" description="Basic and acidic residues" evidence="1">
    <location>
        <begin position="91"/>
        <end position="103"/>
    </location>
</feature>
<dbReference type="PANTHER" id="PTHR34776">
    <property type="entry name" value="F17F16.3 PROTEIN"/>
    <property type="match status" value="1"/>
</dbReference>
<sequence length="277" mass="31163">MGQGEEVKTRTDPRVEIKERGEIFFFYRPKVNKEEAHSADDVQRLYVVLRPESGERSVEEKQAPDSGKEGEKMSEEAKDIEEEEDADDEEKDRRGSEGGHGSEEVNIEEQPLFRFIVMGRKSLPDPSQRSRPYWGFVEMVTTRADDIKTALKGAIFFKQRNTTPQPVATAANPQHGALAEGIYRILRHQSANKTAHTHLIYKLELPPPTNRRHEPQESLNTNPKPPSSSKSRTPSRARLRRTSSRPEGEAQGVVPRRRPAEPDGRAAVLGGGPRPIS</sequence>
<protein>
    <submittedName>
        <fullName evidence="2">Uncharacterized protein</fullName>
    </submittedName>
</protein>
<organism evidence="2 3">
    <name type="scientific">Asparagus officinalis</name>
    <name type="common">Garden asparagus</name>
    <dbReference type="NCBI Taxonomy" id="4686"/>
    <lineage>
        <taxon>Eukaryota</taxon>
        <taxon>Viridiplantae</taxon>
        <taxon>Streptophyta</taxon>
        <taxon>Embryophyta</taxon>
        <taxon>Tracheophyta</taxon>
        <taxon>Spermatophyta</taxon>
        <taxon>Magnoliopsida</taxon>
        <taxon>Liliopsida</taxon>
        <taxon>Asparagales</taxon>
        <taxon>Asparagaceae</taxon>
        <taxon>Asparagoideae</taxon>
        <taxon>Asparagus</taxon>
    </lineage>
</organism>
<dbReference type="PANTHER" id="PTHR34776:SF1">
    <property type="entry name" value="F17F16.3 PROTEIN"/>
    <property type="match status" value="1"/>
</dbReference>
<dbReference type="Proteomes" id="UP000243459">
    <property type="component" value="Chromosome 1"/>
</dbReference>
<dbReference type="OMA" id="NKTAHTH"/>
<name>A0A5P1FUN7_ASPOF</name>
<gene>
    <name evidence="2" type="ORF">A4U43_C01F35470</name>
</gene>
<feature type="compositionally biased region" description="Acidic residues" evidence="1">
    <location>
        <begin position="78"/>
        <end position="90"/>
    </location>
</feature>
<dbReference type="EMBL" id="CM007381">
    <property type="protein sequence ID" value="ONK82036.1"/>
    <property type="molecule type" value="Genomic_DNA"/>
</dbReference>
<evidence type="ECO:0000313" key="2">
    <source>
        <dbReference type="EMBL" id="ONK82036.1"/>
    </source>
</evidence>
<keyword evidence="3" id="KW-1185">Reference proteome</keyword>
<reference evidence="3" key="1">
    <citation type="journal article" date="2017" name="Nat. Commun.">
        <title>The asparagus genome sheds light on the origin and evolution of a young Y chromosome.</title>
        <authorList>
            <person name="Harkess A."/>
            <person name="Zhou J."/>
            <person name="Xu C."/>
            <person name="Bowers J.E."/>
            <person name="Van der Hulst R."/>
            <person name="Ayyampalayam S."/>
            <person name="Mercati F."/>
            <person name="Riccardi P."/>
            <person name="McKain M.R."/>
            <person name="Kakrana A."/>
            <person name="Tang H."/>
            <person name="Ray J."/>
            <person name="Groenendijk J."/>
            <person name="Arikit S."/>
            <person name="Mathioni S.M."/>
            <person name="Nakano M."/>
            <person name="Shan H."/>
            <person name="Telgmann-Rauber A."/>
            <person name="Kanno A."/>
            <person name="Yue Z."/>
            <person name="Chen H."/>
            <person name="Li W."/>
            <person name="Chen Y."/>
            <person name="Xu X."/>
            <person name="Zhang Y."/>
            <person name="Luo S."/>
            <person name="Chen H."/>
            <person name="Gao J."/>
            <person name="Mao Z."/>
            <person name="Pires J.C."/>
            <person name="Luo M."/>
            <person name="Kudrna D."/>
            <person name="Wing R.A."/>
            <person name="Meyers B.C."/>
            <person name="Yi K."/>
            <person name="Kong H."/>
            <person name="Lavrijsen P."/>
            <person name="Sunseri F."/>
            <person name="Falavigna A."/>
            <person name="Ye Y."/>
            <person name="Leebens-Mack J.H."/>
            <person name="Chen G."/>
        </authorList>
    </citation>
    <scope>NUCLEOTIDE SEQUENCE [LARGE SCALE GENOMIC DNA]</scope>
    <source>
        <strain evidence="3">cv. DH0086</strain>
    </source>
</reference>
<feature type="region of interest" description="Disordered" evidence="1">
    <location>
        <begin position="203"/>
        <end position="277"/>
    </location>
</feature>
<evidence type="ECO:0000256" key="1">
    <source>
        <dbReference type="SAM" id="MobiDB-lite"/>
    </source>
</evidence>
<evidence type="ECO:0000313" key="3">
    <source>
        <dbReference type="Proteomes" id="UP000243459"/>
    </source>
</evidence>
<feature type="region of interest" description="Disordered" evidence="1">
    <location>
        <begin position="49"/>
        <end position="106"/>
    </location>
</feature>
<dbReference type="Gramene" id="ONK82036">
    <property type="protein sequence ID" value="ONK82036"/>
    <property type="gene ID" value="A4U43_C01F35470"/>
</dbReference>
<accession>A0A5P1FUN7</accession>
<feature type="compositionally biased region" description="Basic and acidic residues" evidence="1">
    <location>
        <begin position="52"/>
        <end position="77"/>
    </location>
</feature>